<dbReference type="Proteomes" id="UP000008037">
    <property type="component" value="Chromosome"/>
</dbReference>
<protein>
    <submittedName>
        <fullName evidence="1">Uncharacterized protein</fullName>
    </submittedName>
</protein>
<organism evidence="1 2">
    <name type="scientific">Nitrososphaera gargensis (strain Ga9.2)</name>
    <dbReference type="NCBI Taxonomy" id="1237085"/>
    <lineage>
        <taxon>Archaea</taxon>
        <taxon>Nitrososphaerota</taxon>
        <taxon>Nitrososphaeria</taxon>
        <taxon>Nitrososphaerales</taxon>
        <taxon>Nitrososphaeraceae</taxon>
        <taxon>Nitrososphaera</taxon>
    </lineage>
</organism>
<name>K0IEW6_NITGG</name>
<dbReference type="KEGG" id="nga:Ngar_c03900"/>
<proteinExistence type="predicted"/>
<keyword evidence="2" id="KW-1185">Reference proteome</keyword>
<dbReference type="RefSeq" id="WP_015017885.1">
    <property type="nucleotide sequence ID" value="NC_018719.1"/>
</dbReference>
<sequence length="207" mass="24277">MEGSPEQEQDYFGGLDINPEFIEENKKMITNLGKLRQKSKPHNKSEIAKRRKEVYRLHFESGLPVAAIADQMKVDKNTIRNDIFVLYREIGKDREGINFEDNYAKQVDRLEAQRARLLSYLKKAGEIDQQLAIERMVADIDLKLLASAARMEYNRTAFWDAIRKTINKWAAEEKIDDLRVTQLFELVRISEKTRKNIDKITRETWEG</sequence>
<dbReference type="AlphaFoldDB" id="K0IEW6"/>
<evidence type="ECO:0000313" key="1">
    <source>
        <dbReference type="EMBL" id="AFU57338.1"/>
    </source>
</evidence>
<dbReference type="OrthoDB" id="3374at2157"/>
<gene>
    <name evidence="1" type="ordered locus">Ngar_c03900</name>
</gene>
<dbReference type="InParanoid" id="K0IEW6"/>
<dbReference type="EMBL" id="CP002408">
    <property type="protein sequence ID" value="AFU57338.1"/>
    <property type="molecule type" value="Genomic_DNA"/>
</dbReference>
<dbReference type="HOGENOM" id="CLU_1352150_0_0_2"/>
<dbReference type="BioCyc" id="CNIT1237085:G1324-390-MONOMER"/>
<dbReference type="GeneID" id="13796566"/>
<accession>K0IEW6</accession>
<evidence type="ECO:0000313" key="2">
    <source>
        <dbReference type="Proteomes" id="UP000008037"/>
    </source>
</evidence>
<reference evidence="1 2" key="1">
    <citation type="journal article" date="2012" name="Environ. Microbiol.">
        <title>The genome of the ammonia-oxidizing Candidatus Nitrososphaera gargensis: insights into metabolic versatility and environmental adaptations.</title>
        <authorList>
            <person name="Spang A."/>
            <person name="Poehlein A."/>
            <person name="Offre P."/>
            <person name="Zumbragel S."/>
            <person name="Haider S."/>
            <person name="Rychlik N."/>
            <person name="Nowka B."/>
            <person name="Schmeisser C."/>
            <person name="Lebedeva E.V."/>
            <person name="Rattei T."/>
            <person name="Bohm C."/>
            <person name="Schmid M."/>
            <person name="Galushko A."/>
            <person name="Hatzenpichler R."/>
            <person name="Weinmaier T."/>
            <person name="Daniel R."/>
            <person name="Schleper C."/>
            <person name="Spieck E."/>
            <person name="Streit W."/>
            <person name="Wagner M."/>
        </authorList>
    </citation>
    <scope>NUCLEOTIDE SEQUENCE [LARGE SCALE GENOMIC DNA]</scope>
    <source>
        <strain evidence="2">Ga9.2</strain>
    </source>
</reference>